<feature type="compositionally biased region" description="Pro residues" evidence="1">
    <location>
        <begin position="47"/>
        <end position="56"/>
    </location>
</feature>
<protein>
    <submittedName>
        <fullName evidence="2">GE37468 family thiazolyl peptide</fullName>
    </submittedName>
</protein>
<sequence>MPDTETHHDEVSFDVNDLPTDVFELSAKGVTVDSLTADTGLSESRQDPPPGSQCRP</sequence>
<evidence type="ECO:0000256" key="1">
    <source>
        <dbReference type="SAM" id="MobiDB-lite"/>
    </source>
</evidence>
<reference evidence="2 3" key="1">
    <citation type="submission" date="2018-11" db="EMBL/GenBank/DDBJ databases">
        <title>The genome draft of YIM 96095.</title>
        <authorList>
            <person name="Tang S.-K."/>
            <person name="Chunyu W.-X."/>
            <person name="Feng Y.-Z."/>
        </authorList>
    </citation>
    <scope>NUCLEOTIDE SEQUENCE [LARGE SCALE GENOMIC DNA]</scope>
    <source>
        <strain evidence="2 3">YIM 96095</strain>
    </source>
</reference>
<accession>A0A3N0E4F0</accession>
<feature type="region of interest" description="Disordered" evidence="1">
    <location>
        <begin position="33"/>
        <end position="56"/>
    </location>
</feature>
<evidence type="ECO:0000313" key="2">
    <source>
        <dbReference type="EMBL" id="RNL82698.1"/>
    </source>
</evidence>
<proteinExistence type="predicted"/>
<feature type="compositionally biased region" description="Polar residues" evidence="1">
    <location>
        <begin position="33"/>
        <end position="43"/>
    </location>
</feature>
<dbReference type="EMBL" id="RJMB01000021">
    <property type="protein sequence ID" value="RNL82698.1"/>
    <property type="molecule type" value="Genomic_DNA"/>
</dbReference>
<name>A0A3N0E4F0_9ACTN</name>
<gene>
    <name evidence="2" type="ORF">EFW17_18630</name>
</gene>
<dbReference type="RefSeq" id="WP_123202693.1">
    <property type="nucleotide sequence ID" value="NZ_RJMB01000021.1"/>
</dbReference>
<dbReference type="Proteomes" id="UP000269198">
    <property type="component" value="Unassembled WGS sequence"/>
</dbReference>
<dbReference type="NCBIfam" id="NF033399">
    <property type="entry name" value="thiazolyl_GetA"/>
    <property type="match status" value="1"/>
</dbReference>
<evidence type="ECO:0000313" key="3">
    <source>
        <dbReference type="Proteomes" id="UP000269198"/>
    </source>
</evidence>
<keyword evidence="3" id="KW-1185">Reference proteome</keyword>
<dbReference type="AlphaFoldDB" id="A0A3N0E4F0"/>
<organism evidence="2 3">
    <name type="scientific">Halostreptopolyspora alba</name>
    <dbReference type="NCBI Taxonomy" id="2487137"/>
    <lineage>
        <taxon>Bacteria</taxon>
        <taxon>Bacillati</taxon>
        <taxon>Actinomycetota</taxon>
        <taxon>Actinomycetes</taxon>
        <taxon>Streptosporangiales</taxon>
        <taxon>Nocardiopsidaceae</taxon>
        <taxon>Halostreptopolyspora</taxon>
    </lineage>
</organism>
<comment type="caution">
    <text evidence="2">The sequence shown here is derived from an EMBL/GenBank/DDBJ whole genome shotgun (WGS) entry which is preliminary data.</text>
</comment>